<feature type="region of interest" description="Disordered" evidence="6">
    <location>
        <begin position="1238"/>
        <end position="1301"/>
    </location>
</feature>
<evidence type="ECO:0000313" key="11">
    <source>
        <dbReference type="Proteomes" id="UP000308730"/>
    </source>
</evidence>
<dbReference type="Pfam" id="PF21010">
    <property type="entry name" value="HA2_C"/>
    <property type="match status" value="1"/>
</dbReference>
<dbReference type="PROSITE" id="PS51192">
    <property type="entry name" value="HELICASE_ATP_BIND_1"/>
    <property type="match status" value="1"/>
</dbReference>
<dbReference type="GO" id="GO:0016787">
    <property type="term" value="F:hydrolase activity"/>
    <property type="evidence" value="ECO:0007669"/>
    <property type="project" value="UniProtKB-KW"/>
</dbReference>
<organism evidence="10 11">
    <name type="scientific">Antrodiella citrinella</name>
    <dbReference type="NCBI Taxonomy" id="2447956"/>
    <lineage>
        <taxon>Eukaryota</taxon>
        <taxon>Fungi</taxon>
        <taxon>Dikarya</taxon>
        <taxon>Basidiomycota</taxon>
        <taxon>Agaricomycotina</taxon>
        <taxon>Agaricomycetes</taxon>
        <taxon>Polyporales</taxon>
        <taxon>Steccherinaceae</taxon>
        <taxon>Antrodiella</taxon>
    </lineage>
</organism>
<evidence type="ECO:0000256" key="2">
    <source>
        <dbReference type="ARBA" id="ARBA00022801"/>
    </source>
</evidence>
<dbReference type="InterPro" id="IPR007502">
    <property type="entry name" value="Helicase-assoc_dom"/>
</dbReference>
<evidence type="ECO:0000256" key="3">
    <source>
        <dbReference type="ARBA" id="ARBA00022806"/>
    </source>
</evidence>
<dbReference type="PANTHER" id="PTHR18934:SF203">
    <property type="entry name" value="ATP-DEPENDENT RNA HELICASE A"/>
    <property type="match status" value="1"/>
</dbReference>
<evidence type="ECO:0000313" key="10">
    <source>
        <dbReference type="EMBL" id="THH34131.1"/>
    </source>
</evidence>
<dbReference type="InterPro" id="IPR014720">
    <property type="entry name" value="dsRBD_dom"/>
</dbReference>
<evidence type="ECO:0000259" key="9">
    <source>
        <dbReference type="PROSITE" id="PS51194"/>
    </source>
</evidence>
<dbReference type="SMART" id="SM00847">
    <property type="entry name" value="HA2"/>
    <property type="match status" value="1"/>
</dbReference>
<dbReference type="EMBL" id="SGPM01000001">
    <property type="protein sequence ID" value="THH34131.1"/>
    <property type="molecule type" value="Genomic_DNA"/>
</dbReference>
<dbReference type="Gene3D" id="1.20.120.1080">
    <property type="match status" value="1"/>
</dbReference>
<evidence type="ECO:0000256" key="5">
    <source>
        <dbReference type="PROSITE-ProRule" id="PRU00266"/>
    </source>
</evidence>
<feature type="compositionally biased region" description="Polar residues" evidence="6">
    <location>
        <begin position="1254"/>
        <end position="1266"/>
    </location>
</feature>
<dbReference type="CDD" id="cd17917">
    <property type="entry name" value="DEXHc_RHA-like"/>
    <property type="match status" value="1"/>
</dbReference>
<feature type="domain" description="Helicase C-terminal" evidence="9">
    <location>
        <begin position="650"/>
        <end position="824"/>
    </location>
</feature>
<gene>
    <name evidence="10" type="ORF">EUX98_g91</name>
</gene>
<dbReference type="PROSITE" id="PS50137">
    <property type="entry name" value="DS_RBD"/>
    <property type="match status" value="1"/>
</dbReference>
<evidence type="ECO:0000256" key="6">
    <source>
        <dbReference type="SAM" id="MobiDB-lite"/>
    </source>
</evidence>
<feature type="compositionally biased region" description="Acidic residues" evidence="6">
    <location>
        <begin position="1193"/>
        <end position="1203"/>
    </location>
</feature>
<dbReference type="GO" id="GO:0003723">
    <property type="term" value="F:RNA binding"/>
    <property type="evidence" value="ECO:0007669"/>
    <property type="project" value="UniProtKB-UniRule"/>
</dbReference>
<comment type="caution">
    <text evidence="10">The sequence shown here is derived from an EMBL/GenBank/DDBJ whole genome shotgun (WGS) entry which is preliminary data.</text>
</comment>
<evidence type="ECO:0000259" key="8">
    <source>
        <dbReference type="PROSITE" id="PS51192"/>
    </source>
</evidence>
<feature type="domain" description="DRBM" evidence="7">
    <location>
        <begin position="85"/>
        <end position="156"/>
    </location>
</feature>
<feature type="region of interest" description="Disordered" evidence="6">
    <location>
        <begin position="1179"/>
        <end position="1212"/>
    </location>
</feature>
<accession>A0A4S4N844</accession>
<feature type="region of interest" description="Disordered" evidence="6">
    <location>
        <begin position="1"/>
        <end position="61"/>
    </location>
</feature>
<dbReference type="Proteomes" id="UP000308730">
    <property type="component" value="Unassembled WGS sequence"/>
</dbReference>
<dbReference type="Pfam" id="PF00270">
    <property type="entry name" value="DEAD"/>
    <property type="match status" value="1"/>
</dbReference>
<dbReference type="SUPFAM" id="SSF52540">
    <property type="entry name" value="P-loop containing nucleoside triphosphate hydrolases"/>
    <property type="match status" value="1"/>
</dbReference>
<dbReference type="CDD" id="cd18791">
    <property type="entry name" value="SF2_C_RHA"/>
    <property type="match status" value="1"/>
</dbReference>
<proteinExistence type="predicted"/>
<keyword evidence="2" id="KW-0378">Hydrolase</keyword>
<dbReference type="SMART" id="SM00487">
    <property type="entry name" value="DEXDc"/>
    <property type="match status" value="1"/>
</dbReference>
<dbReference type="PANTHER" id="PTHR18934">
    <property type="entry name" value="ATP-DEPENDENT RNA HELICASE"/>
    <property type="match status" value="1"/>
</dbReference>
<dbReference type="Gene3D" id="3.40.50.300">
    <property type="entry name" value="P-loop containing nucleotide triphosphate hydrolases"/>
    <property type="match status" value="2"/>
</dbReference>
<dbReference type="InterPro" id="IPR014001">
    <property type="entry name" value="Helicase_ATP-bd"/>
</dbReference>
<dbReference type="Pfam" id="PF00271">
    <property type="entry name" value="Helicase_C"/>
    <property type="match status" value="1"/>
</dbReference>
<dbReference type="InterPro" id="IPR027417">
    <property type="entry name" value="P-loop_NTPase"/>
</dbReference>
<keyword evidence="4" id="KW-0067">ATP-binding</keyword>
<dbReference type="GO" id="GO:0005524">
    <property type="term" value="F:ATP binding"/>
    <property type="evidence" value="ECO:0007669"/>
    <property type="project" value="UniProtKB-KW"/>
</dbReference>
<keyword evidence="1" id="KW-0547">Nucleotide-binding</keyword>
<dbReference type="SMART" id="SM00490">
    <property type="entry name" value="HELICc"/>
    <property type="match status" value="1"/>
</dbReference>
<dbReference type="InterPro" id="IPR001650">
    <property type="entry name" value="Helicase_C-like"/>
</dbReference>
<dbReference type="SUPFAM" id="SSF54768">
    <property type="entry name" value="dsRNA-binding domain-like"/>
    <property type="match status" value="1"/>
</dbReference>
<feature type="domain" description="Helicase ATP-binding" evidence="8">
    <location>
        <begin position="388"/>
        <end position="567"/>
    </location>
</feature>
<name>A0A4S4N844_9APHY</name>
<dbReference type="InterPro" id="IPR011545">
    <property type="entry name" value="DEAD/DEAH_box_helicase_dom"/>
</dbReference>
<keyword evidence="5" id="KW-0694">RNA-binding</keyword>
<keyword evidence="11" id="KW-1185">Reference proteome</keyword>
<evidence type="ECO:0000259" key="7">
    <source>
        <dbReference type="PROSITE" id="PS50137"/>
    </source>
</evidence>
<dbReference type="FunFam" id="1.20.120.1080:FF:000002">
    <property type="entry name" value="Putative ATP-dependent RNA helicase DHX36"/>
    <property type="match status" value="1"/>
</dbReference>
<protein>
    <recommendedName>
        <fullName evidence="12">RNA helicase</fullName>
    </recommendedName>
</protein>
<feature type="compositionally biased region" description="Low complexity" evidence="6">
    <location>
        <begin position="1"/>
        <end position="38"/>
    </location>
</feature>
<dbReference type="CDD" id="cd00048">
    <property type="entry name" value="DSRM_SF"/>
    <property type="match status" value="1"/>
</dbReference>
<dbReference type="GO" id="GO:0004386">
    <property type="term" value="F:helicase activity"/>
    <property type="evidence" value="ECO:0007669"/>
    <property type="project" value="UniProtKB-KW"/>
</dbReference>
<evidence type="ECO:0008006" key="12">
    <source>
        <dbReference type="Google" id="ProtNLM"/>
    </source>
</evidence>
<evidence type="ECO:0000256" key="4">
    <source>
        <dbReference type="ARBA" id="ARBA00022840"/>
    </source>
</evidence>
<dbReference type="OrthoDB" id="28053at2759"/>
<sequence length="1301" mass="144333">MSQPSHAPSSSTSRGSWRSGKGAGSSSRGAFSRPARGGPSKASGNAKATAKTNSRLPPFVGPVHDKAYIEATFKTKPIKQEWQDNPKSPISNFMMAKHNVSLTYQNVQMVLGNSSIWRSTVILPIPEETVVGYGDSPNKKDAERLASLCALYIVDAKDLMNKSVPTVPSKQAAKTVVPGKLTDGSIVDYERSRQFMDYYCRRFGFQKPEIEYKPAGSKSKADNWEAIMAVDNKRIGIGLGASKKVALSNCYVDVTVYLESCDPDLWHRFVEDAKTGKDLGLASTVLFQVNDTVEDHIQNLVNDVGDSTLYRNRPKVGANASAPVDPVSQGDAARYVAPNRRAATEDSLQTKSQKLLERQKGYLANPQLEKMRATRAALPVYTKSEEVLSHIRDNDVTILMAATGSGKTTQVPQLILDEMIAGGNGAQCNIVCTQPRRIAAISVASRVAAERGEHVGQSVGYQVRFDTKLPERNGSVTFCTTGIFLKRMHNALEVGRHANNLDDVTHLIVDEVHERDVDTDLLLVVLKRLLEDRKRQNKPLKIVLMSATIDPTLFQQYFADVKGQPAGVIEVPGRSFPVQKHFMDDFIPEMLSKATAGTEWLMASDLVRNYIGKELDPATLPPRIASRMRVHDDNHRDDDLDLPHPLIVAAISHVLNKSDEGHVLVFLPGWDDIVSVEKLLNDSRNPLSLSKMPGKTNIHLLHSTIPVAEQQAIFEPAPQGVRRIILATNIAETSVTIPDVVYVVDTGKVKEQRYDPERKISSLVSAWVGTSNLNQRAGRAGRHRSGEYFGILGRKRALQLQPYQTVEMKRVDLTNVVMHVKALNFPGMSVEEVLAALIEPPAEERVVAAIQALKMTGALDEWNNLTSLGRVLLQLPIEPQMGRLVLYGAFFRCLDEALTLAAILTNRDPFMSPMHMKEQAAKCKMAFSPEEFRSDALTVLRAYRQWWSLQSRGDYRAATQFCVDNFLSRPTLQMIQKIKGHILQSLYEAGILNVAARGEVADWAPRRGEVNIPPELSVNGESLPLLAALITIALQPKFALKSGDKTYRTPQDKSVIIHPSSVNNLKRGKDDFKVPSFVMESSARVEKQLIAYGEKRQNISVGSSAANAQKFIVNTTRIDPLTYVLFGAYHVQVTQRGIICDEWLPIVGRVDALDDVERLKNRMEACMLRVFEGIIQAKSKQHRQPSLRRPEREEESGDDEEDDRRDYSLSKTEIEELDMMTHDIVRILNEYSTYRISNQSQATSRAPTPIASPTMPTSRLSASTRGSLDWPSIGGGGSSKSGYSTPHNYFMSRPSTPSRLR</sequence>
<keyword evidence="3" id="KW-0347">Helicase</keyword>
<dbReference type="PROSITE" id="PS51194">
    <property type="entry name" value="HELICASE_CTER"/>
    <property type="match status" value="1"/>
</dbReference>
<evidence type="ECO:0000256" key="1">
    <source>
        <dbReference type="ARBA" id="ARBA00022741"/>
    </source>
</evidence>
<reference evidence="10 11" key="1">
    <citation type="submission" date="2019-02" db="EMBL/GenBank/DDBJ databases">
        <title>Genome sequencing of the rare red list fungi Antrodiella citrinella (Flaviporus citrinellus).</title>
        <authorList>
            <person name="Buettner E."/>
            <person name="Kellner H."/>
        </authorList>
    </citation>
    <scope>NUCLEOTIDE SEQUENCE [LARGE SCALE GENOMIC DNA]</scope>
    <source>
        <strain evidence="10 11">DSM 108506</strain>
    </source>
</reference>
<dbReference type="FunFam" id="3.40.50.300:FF:001627">
    <property type="entry name" value="Nuclear DNA helicase II"/>
    <property type="match status" value="1"/>
</dbReference>